<sequence>MPHEPTPRLPSFLIRQPLLDAHYRVAGYQFSLRDRIPVEVLPGAADLDQVRDEHLIASIVDLDYQGALGNRLALLDLAPGTLDNPMLGQLPAAKVGVILPGADPDLAPRASRLAEVGLIPVLEDAGDDASVPPPACQWARLDCARYDAPALGERAAYLRRHGIRHLIAGNVGSEESFEVCRKLTFDLCQGDFLARPRAGGLRRLDSGVMQVMDLLNLAREQAPVEKLEAVFKRDATLTYKLLRYINSSANGLIRTIQSIAQALVWLGYEPLYRWLTLLLFSTGRGDGRDDALLRNALVRARLMENLGSGHLAADLHGGLFIVGVLSHLDALLSLPMAHALEPLRLPNPMREALVAGQGPYAPWLALARACEHFDQEAVTSLATAQGLSADEVNLAHVNALIWSESLER</sequence>
<dbReference type="InterPro" id="IPR013976">
    <property type="entry name" value="HDOD"/>
</dbReference>
<protein>
    <submittedName>
        <fullName evidence="2">HDOD domain-containing protein</fullName>
    </submittedName>
</protein>
<dbReference type="Gene3D" id="1.10.3210.10">
    <property type="entry name" value="Hypothetical protein af1432"/>
    <property type="match status" value="1"/>
</dbReference>
<dbReference type="SUPFAM" id="SSF109604">
    <property type="entry name" value="HD-domain/PDEase-like"/>
    <property type="match status" value="1"/>
</dbReference>
<proteinExistence type="predicted"/>
<accession>A0A4R1BE42</accession>
<comment type="caution">
    <text evidence="2">The sequence shown here is derived from an EMBL/GenBank/DDBJ whole genome shotgun (WGS) entry which is preliminary data.</text>
</comment>
<organism evidence="2 3">
    <name type="scientific">Parasulfuritortus cantonensis</name>
    <dbReference type="NCBI Taxonomy" id="2528202"/>
    <lineage>
        <taxon>Bacteria</taxon>
        <taxon>Pseudomonadati</taxon>
        <taxon>Pseudomonadota</taxon>
        <taxon>Betaproteobacteria</taxon>
        <taxon>Nitrosomonadales</taxon>
        <taxon>Thiobacillaceae</taxon>
        <taxon>Parasulfuritortus</taxon>
    </lineage>
</organism>
<dbReference type="InterPro" id="IPR014408">
    <property type="entry name" value="dGMP_Pdiesterase_EAL/HD-GYP"/>
</dbReference>
<dbReference type="PIRSF" id="PIRSF003180">
    <property type="entry name" value="DiGMPpdiest_YuxH"/>
    <property type="match status" value="1"/>
</dbReference>
<evidence type="ECO:0000313" key="3">
    <source>
        <dbReference type="Proteomes" id="UP000295443"/>
    </source>
</evidence>
<dbReference type="PANTHER" id="PTHR33525">
    <property type="match status" value="1"/>
</dbReference>
<name>A0A4R1BE42_9PROT</name>
<dbReference type="Pfam" id="PF08668">
    <property type="entry name" value="HDOD"/>
    <property type="match status" value="1"/>
</dbReference>
<dbReference type="PROSITE" id="PS51833">
    <property type="entry name" value="HDOD"/>
    <property type="match status" value="1"/>
</dbReference>
<keyword evidence="3" id="KW-1185">Reference proteome</keyword>
<dbReference type="InterPro" id="IPR052340">
    <property type="entry name" value="RNase_Y/CdgJ"/>
</dbReference>
<dbReference type="PANTHER" id="PTHR33525:SF4">
    <property type="entry name" value="CYCLIC DI-GMP PHOSPHODIESTERASE CDGJ"/>
    <property type="match status" value="1"/>
</dbReference>
<dbReference type="OrthoDB" id="9804751at2"/>
<dbReference type="AlphaFoldDB" id="A0A4R1BE42"/>
<reference evidence="2 3" key="1">
    <citation type="submission" date="2019-03" db="EMBL/GenBank/DDBJ databases">
        <title>Genome sequence of Thiobacillaceae bacterium LSR1, a sulfur-oxidizing bacterium isolated from freshwater sediment.</title>
        <authorList>
            <person name="Li S."/>
        </authorList>
    </citation>
    <scope>NUCLEOTIDE SEQUENCE [LARGE SCALE GENOMIC DNA]</scope>
    <source>
        <strain evidence="2 3">LSR1</strain>
    </source>
</reference>
<feature type="domain" description="HDOD" evidence="1">
    <location>
        <begin position="201"/>
        <end position="391"/>
    </location>
</feature>
<evidence type="ECO:0000259" key="1">
    <source>
        <dbReference type="PROSITE" id="PS51833"/>
    </source>
</evidence>
<evidence type="ECO:0000313" key="2">
    <source>
        <dbReference type="EMBL" id="TCJ15334.1"/>
    </source>
</evidence>
<dbReference type="Proteomes" id="UP000295443">
    <property type="component" value="Unassembled WGS sequence"/>
</dbReference>
<dbReference type="RefSeq" id="WP_131445962.1">
    <property type="nucleotide sequence ID" value="NZ_SJZB01000027.1"/>
</dbReference>
<gene>
    <name evidence="2" type="ORF">EZJ19_06875</name>
</gene>
<dbReference type="EMBL" id="SJZB01000027">
    <property type="protein sequence ID" value="TCJ15334.1"/>
    <property type="molecule type" value="Genomic_DNA"/>
</dbReference>